<dbReference type="InterPro" id="IPR001680">
    <property type="entry name" value="WD40_rpt"/>
</dbReference>
<reference evidence="4 5" key="1">
    <citation type="journal article" date="2018" name="Nat. Ecol. Evol.">
        <title>Pezizomycetes genomes reveal the molecular basis of ectomycorrhizal truffle lifestyle.</title>
        <authorList>
            <person name="Murat C."/>
            <person name="Payen T."/>
            <person name="Noel B."/>
            <person name="Kuo A."/>
            <person name="Morin E."/>
            <person name="Chen J."/>
            <person name="Kohler A."/>
            <person name="Krizsan K."/>
            <person name="Balestrini R."/>
            <person name="Da Silva C."/>
            <person name="Montanini B."/>
            <person name="Hainaut M."/>
            <person name="Levati E."/>
            <person name="Barry K.W."/>
            <person name="Belfiori B."/>
            <person name="Cichocki N."/>
            <person name="Clum A."/>
            <person name="Dockter R.B."/>
            <person name="Fauchery L."/>
            <person name="Guy J."/>
            <person name="Iotti M."/>
            <person name="Le Tacon F."/>
            <person name="Lindquist E.A."/>
            <person name="Lipzen A."/>
            <person name="Malagnac F."/>
            <person name="Mello A."/>
            <person name="Molinier V."/>
            <person name="Miyauchi S."/>
            <person name="Poulain J."/>
            <person name="Riccioni C."/>
            <person name="Rubini A."/>
            <person name="Sitrit Y."/>
            <person name="Splivallo R."/>
            <person name="Traeger S."/>
            <person name="Wang M."/>
            <person name="Zifcakova L."/>
            <person name="Wipf D."/>
            <person name="Zambonelli A."/>
            <person name="Paolocci F."/>
            <person name="Nowrousian M."/>
            <person name="Ottonello S."/>
            <person name="Baldrian P."/>
            <person name="Spatafora J.W."/>
            <person name="Henrissat B."/>
            <person name="Nagy L.G."/>
            <person name="Aury J.M."/>
            <person name="Wincker P."/>
            <person name="Grigoriev I.V."/>
            <person name="Bonfante P."/>
            <person name="Martin F.M."/>
        </authorList>
    </citation>
    <scope>NUCLEOTIDE SEQUENCE [LARGE SCALE GENOMIC DNA]</scope>
    <source>
        <strain evidence="4 5">CCBAS932</strain>
    </source>
</reference>
<evidence type="ECO:0000313" key="4">
    <source>
        <dbReference type="EMBL" id="RPB14169.1"/>
    </source>
</evidence>
<dbReference type="InterPro" id="IPR015943">
    <property type="entry name" value="WD40/YVTN_repeat-like_dom_sf"/>
</dbReference>
<evidence type="ECO:0000256" key="3">
    <source>
        <dbReference type="PROSITE-ProRule" id="PRU00221"/>
    </source>
</evidence>
<dbReference type="PROSITE" id="PS50082">
    <property type="entry name" value="WD_REPEATS_2"/>
    <property type="match status" value="3"/>
</dbReference>
<protein>
    <submittedName>
        <fullName evidence="4">WD40 repeat-like protein</fullName>
    </submittedName>
</protein>
<dbReference type="STRING" id="1392247.A0A3N4KXM7"/>
<keyword evidence="1 3" id="KW-0853">WD repeat</keyword>
<dbReference type="AlphaFoldDB" id="A0A3N4KXM7"/>
<name>A0A3N4KXM7_9PEZI</name>
<dbReference type="Pfam" id="PF00400">
    <property type="entry name" value="WD40"/>
    <property type="match status" value="2"/>
</dbReference>
<feature type="repeat" description="WD" evidence="3">
    <location>
        <begin position="318"/>
        <end position="351"/>
    </location>
</feature>
<evidence type="ECO:0000256" key="1">
    <source>
        <dbReference type="ARBA" id="ARBA00022574"/>
    </source>
</evidence>
<accession>A0A3N4KXM7</accession>
<dbReference type="SMART" id="SM00320">
    <property type="entry name" value="WD40"/>
    <property type="match status" value="3"/>
</dbReference>
<keyword evidence="2" id="KW-0677">Repeat</keyword>
<gene>
    <name evidence="4" type="ORF">P167DRAFT_503997</name>
</gene>
<dbReference type="Gene3D" id="2.130.10.10">
    <property type="entry name" value="YVTN repeat-like/Quinoprotein amine dehydrogenase"/>
    <property type="match status" value="1"/>
</dbReference>
<keyword evidence="5" id="KW-1185">Reference proteome</keyword>
<sequence length="390" mass="42648">MPQILNSTSSSNLSCPEGTYIYNFAPANPDSLGAICSDDSLRLFSPETLALQRTFGKIHDGVRCLKAVDTNILATAGLDGAVRVWDVRSQADKPGMVYKNVSNASVLSLAVNAGANVLAGGTELVEGSRIARVVIWDLRTADTKVQYTESHNDDVTELQFHPTMPHILLSGSTDALVNMYNLLTPPSATKTTPDDDVDEALYQVINHGYPIHHAGFLTPSNDIYALSDDQNLGMYKFVTEIPDDEEKVLEEAETRSFGDLRPGLGCDYIVDVVQHKTGGGLIVSGSNSNQWLDLIPLRKAGENIGGWHIVGEDGVRLNGGHGEEVVRVIYLDDKLGTIYTGGEDGLVKVWKEPTRGDSDVASSKKEKAEKKWLKEERKEKKEAKARYKPY</sequence>
<evidence type="ECO:0000256" key="2">
    <source>
        <dbReference type="ARBA" id="ARBA00022737"/>
    </source>
</evidence>
<dbReference type="PANTHER" id="PTHR22889:SF0">
    <property type="entry name" value="WD REPEAT-CONTAINING PROTEIN 89"/>
    <property type="match status" value="1"/>
</dbReference>
<dbReference type="FunCoup" id="A0A3N4KXM7">
    <property type="interactions" value="718"/>
</dbReference>
<dbReference type="InParanoid" id="A0A3N4KXM7"/>
<dbReference type="PROSITE" id="PS00678">
    <property type="entry name" value="WD_REPEATS_1"/>
    <property type="match status" value="1"/>
</dbReference>
<dbReference type="InterPro" id="IPR039328">
    <property type="entry name" value="WDR89"/>
</dbReference>
<dbReference type="InterPro" id="IPR036322">
    <property type="entry name" value="WD40_repeat_dom_sf"/>
</dbReference>
<feature type="repeat" description="WD" evidence="3">
    <location>
        <begin position="148"/>
        <end position="182"/>
    </location>
</feature>
<dbReference type="PANTHER" id="PTHR22889">
    <property type="entry name" value="WD REPEAT-CONTAINING PROTEIN 89"/>
    <property type="match status" value="1"/>
</dbReference>
<organism evidence="4 5">
    <name type="scientific">Morchella conica CCBAS932</name>
    <dbReference type="NCBI Taxonomy" id="1392247"/>
    <lineage>
        <taxon>Eukaryota</taxon>
        <taxon>Fungi</taxon>
        <taxon>Dikarya</taxon>
        <taxon>Ascomycota</taxon>
        <taxon>Pezizomycotina</taxon>
        <taxon>Pezizomycetes</taxon>
        <taxon>Pezizales</taxon>
        <taxon>Morchellaceae</taxon>
        <taxon>Morchella</taxon>
    </lineage>
</organism>
<proteinExistence type="predicted"/>
<evidence type="ECO:0000313" key="5">
    <source>
        <dbReference type="Proteomes" id="UP000277580"/>
    </source>
</evidence>
<dbReference type="InterPro" id="IPR019775">
    <property type="entry name" value="WD40_repeat_CS"/>
</dbReference>
<dbReference type="EMBL" id="ML119119">
    <property type="protein sequence ID" value="RPB14169.1"/>
    <property type="molecule type" value="Genomic_DNA"/>
</dbReference>
<dbReference type="SUPFAM" id="SSF50978">
    <property type="entry name" value="WD40 repeat-like"/>
    <property type="match status" value="1"/>
</dbReference>
<feature type="repeat" description="WD" evidence="3">
    <location>
        <begin position="69"/>
        <end position="89"/>
    </location>
</feature>
<dbReference type="Proteomes" id="UP000277580">
    <property type="component" value="Unassembled WGS sequence"/>
</dbReference>
<dbReference type="OrthoDB" id="25131at2759"/>